<keyword evidence="2" id="KW-1185">Reference proteome</keyword>
<proteinExistence type="predicted"/>
<gene>
    <name evidence="1" type="ORF">OXU80_15135</name>
</gene>
<dbReference type="Proteomes" id="UP001163223">
    <property type="component" value="Chromosome"/>
</dbReference>
<protein>
    <submittedName>
        <fullName evidence="1">Bifunctional diguanylate cyclase/phosphodiesterase</fullName>
    </submittedName>
</protein>
<evidence type="ECO:0000313" key="1">
    <source>
        <dbReference type="EMBL" id="WAJ26239.1"/>
    </source>
</evidence>
<organism evidence="1 2">
    <name type="scientific">Antarcticirhabdus aurantiaca</name>
    <dbReference type="NCBI Taxonomy" id="2606717"/>
    <lineage>
        <taxon>Bacteria</taxon>
        <taxon>Pseudomonadati</taxon>
        <taxon>Pseudomonadota</taxon>
        <taxon>Alphaproteobacteria</taxon>
        <taxon>Hyphomicrobiales</taxon>
        <taxon>Aurantimonadaceae</taxon>
        <taxon>Antarcticirhabdus</taxon>
    </lineage>
</organism>
<reference evidence="1" key="1">
    <citation type="submission" date="2022-11" db="EMBL/GenBank/DDBJ databases">
        <title>beta-Carotene-producing bacterium, Jeongeuplla avenae sp. nov., alleviates the salt stress of Arabidopsis seedlings.</title>
        <authorList>
            <person name="Jiang L."/>
            <person name="Lee J."/>
        </authorList>
    </citation>
    <scope>NUCLEOTIDE SEQUENCE</scope>
    <source>
        <strain evidence="1">DY_R2A_6</strain>
    </source>
</reference>
<name>A0ACD4NHK1_9HYPH</name>
<accession>A0ACD4NHK1</accession>
<sequence>MPKRWVGADVLTRGRAKWQALPGASYALAGGTLGAVFCASGIFADMEFRRWTGSDPSLVATFSSTLMHALALTSPFVVGRIFLEIGRHQMAMREQLQRTAEGESRVREQALHDPMTGLFNRTYLVSNLEEGLATGEWRRRGAFLFMFDLNDFKHVNDTFGHRAGDVVLTTVAARLREACKGDDFAVRLGGDEFTIVHFSEEWACSPARFAEELIAAIGQDIPFDGLVLNVGTSIGISRIGVDANNWSDVIIAADLALYEAKQESVSAYRLFTPSLRQTRESAAAAEVQMKRGLDRDEFELHYQPIYGTKSGAIRSFEALVRWNHPERGLVPPSEFIPLAETSGFIVQLGRRVLRDACRAAADWPKPIGVAVNLSAVQFKDLRLVHHVREAIEESGLAPGRLDLEITESVLLEHSPRLLKTIEELRALGVRITMDDFGTGFSSLNNLRRIRFDRIKIDRCFTRELTAEDSDAEIVRTIVRLSRTLKMETVLEGVETEHQLEFARSEGMTEVQGFLYAKPMRASEIAGYLDQRRIEPDAALSA</sequence>
<evidence type="ECO:0000313" key="2">
    <source>
        <dbReference type="Proteomes" id="UP001163223"/>
    </source>
</evidence>
<dbReference type="EMBL" id="CP113520">
    <property type="protein sequence ID" value="WAJ26239.1"/>
    <property type="molecule type" value="Genomic_DNA"/>
</dbReference>